<keyword evidence="5" id="KW-1185">Reference proteome</keyword>
<keyword evidence="2" id="KW-0812">Transmembrane</keyword>
<keyword evidence="2" id="KW-0472">Membrane</keyword>
<feature type="compositionally biased region" description="Low complexity" evidence="1">
    <location>
        <begin position="28"/>
        <end position="44"/>
    </location>
</feature>
<feature type="region of interest" description="Disordered" evidence="1">
    <location>
        <begin position="1"/>
        <end position="71"/>
    </location>
</feature>
<dbReference type="AlphaFoldDB" id="A0A4V2YXS0"/>
<name>A0A4V2YXS0_9ACTN</name>
<dbReference type="RefSeq" id="WP_131893082.1">
    <property type="nucleotide sequence ID" value="NZ_SMKU01000056.1"/>
</dbReference>
<proteinExistence type="predicted"/>
<dbReference type="Proteomes" id="UP000294513">
    <property type="component" value="Unassembled WGS sequence"/>
</dbReference>
<evidence type="ECO:0000259" key="3">
    <source>
        <dbReference type="Pfam" id="PF13845"/>
    </source>
</evidence>
<sequence length="393" mass="42460">MNTPPDTDPSPEKEPEPGRPEPGRAEPGESGAEEAGAAPGWAFPDAPPPSPPIPGEPPPSQPYAPMGYGEPPGLLPRTNRMAVAALVTGLVGLVPVAVGLGITALVQAGRRNETGKGLAIGGLAASFGWVVVGAVALTLAVGSLFSADRDEAGHIRKSGKVFIATLRVGDCFSGLGEGAGNRLVTAEPCTRPHDGEVMVKFRLEDGPFPGERETSVQAERQCLKRLVYTARSRYAEDLDLYALQPDRRMWRAGEREVTCVLHYSGPNTLTTTIAATVDQTKRTFAELKPHDCLRKWSDRSVAQQIVACTEPHWVEVYAVHNLPEGRYPGRKAVDRKAEAACARLYRKIFKGHRKPQRISHAYPLAADWDLGHRQVACLAESLTESLKRPIVPR</sequence>
<dbReference type="Pfam" id="PF13845">
    <property type="entry name" value="Septum_form"/>
    <property type="match status" value="1"/>
</dbReference>
<protein>
    <submittedName>
        <fullName evidence="4">DUF4190 domain-containing protein</fullName>
    </submittedName>
</protein>
<evidence type="ECO:0000313" key="4">
    <source>
        <dbReference type="EMBL" id="TDD89817.1"/>
    </source>
</evidence>
<dbReference type="OrthoDB" id="3480120at2"/>
<keyword evidence="2" id="KW-1133">Transmembrane helix</keyword>
<evidence type="ECO:0000256" key="1">
    <source>
        <dbReference type="SAM" id="MobiDB-lite"/>
    </source>
</evidence>
<organism evidence="4 5">
    <name type="scientific">Actinomadura rubrisoli</name>
    <dbReference type="NCBI Taxonomy" id="2530368"/>
    <lineage>
        <taxon>Bacteria</taxon>
        <taxon>Bacillati</taxon>
        <taxon>Actinomycetota</taxon>
        <taxon>Actinomycetes</taxon>
        <taxon>Streptosporangiales</taxon>
        <taxon>Thermomonosporaceae</taxon>
        <taxon>Actinomadura</taxon>
    </lineage>
</organism>
<dbReference type="EMBL" id="SMKU01000056">
    <property type="protein sequence ID" value="TDD89817.1"/>
    <property type="molecule type" value="Genomic_DNA"/>
</dbReference>
<feature type="transmembrane region" description="Helical" evidence="2">
    <location>
        <begin position="118"/>
        <end position="145"/>
    </location>
</feature>
<reference evidence="4 5" key="1">
    <citation type="submission" date="2019-03" db="EMBL/GenBank/DDBJ databases">
        <title>Draft genome sequences of novel Actinobacteria.</title>
        <authorList>
            <person name="Sahin N."/>
            <person name="Ay H."/>
            <person name="Saygin H."/>
        </authorList>
    </citation>
    <scope>NUCLEOTIDE SEQUENCE [LARGE SCALE GENOMIC DNA]</scope>
    <source>
        <strain evidence="4 5">H3C3</strain>
    </source>
</reference>
<accession>A0A4V2YXS0</accession>
<comment type="caution">
    <text evidence="4">The sequence shown here is derived from an EMBL/GenBank/DDBJ whole genome shotgun (WGS) entry which is preliminary data.</text>
</comment>
<evidence type="ECO:0000313" key="5">
    <source>
        <dbReference type="Proteomes" id="UP000294513"/>
    </source>
</evidence>
<feature type="compositionally biased region" description="Basic and acidic residues" evidence="1">
    <location>
        <begin position="10"/>
        <end position="27"/>
    </location>
</feature>
<feature type="transmembrane region" description="Helical" evidence="2">
    <location>
        <begin position="81"/>
        <end position="106"/>
    </location>
</feature>
<evidence type="ECO:0000256" key="2">
    <source>
        <dbReference type="SAM" id="Phobius"/>
    </source>
</evidence>
<feature type="compositionally biased region" description="Pro residues" evidence="1">
    <location>
        <begin position="45"/>
        <end position="62"/>
    </location>
</feature>
<gene>
    <name evidence="4" type="ORF">E1298_13875</name>
</gene>
<dbReference type="InterPro" id="IPR026004">
    <property type="entry name" value="Septum_form"/>
</dbReference>
<feature type="domain" description="Septum formation-related" evidence="3">
    <location>
        <begin position="181"/>
        <end position="377"/>
    </location>
</feature>